<dbReference type="OrthoDB" id="2799438at2759"/>
<gene>
    <name evidence="1" type="ORF">OH76DRAFT_1365490</name>
</gene>
<feature type="non-terminal residue" evidence="1">
    <location>
        <position position="1"/>
    </location>
</feature>
<sequence>MHNCPHHQSIYTCLSRGATLDGTIIVQPFDIDKLSGGIAGSLRQEFRELELLDEITRLRHLETISPKVAGITRNELIHSFRQWKGEQFTPPSTHNALKWSARDPFPIEQPVADSPWVILKTGPNAKGAQSDHQQKVQKRSIKQNTLSLVPAKGSQVLHNVVTDESKALESKIEPERKFKKIKASQPPAGHRRRGFEWDSINHSCAYDSLLVILFALYEDCQEGWHATVPNQS</sequence>
<evidence type="ECO:0000313" key="2">
    <source>
        <dbReference type="Proteomes" id="UP000256964"/>
    </source>
</evidence>
<protein>
    <submittedName>
        <fullName evidence="1">Uncharacterized protein</fullName>
    </submittedName>
</protein>
<evidence type="ECO:0000313" key="1">
    <source>
        <dbReference type="EMBL" id="RDX40902.1"/>
    </source>
</evidence>
<dbReference type="AlphaFoldDB" id="A0A371CKT6"/>
<dbReference type="Proteomes" id="UP000256964">
    <property type="component" value="Unassembled WGS sequence"/>
</dbReference>
<dbReference type="STRING" id="139420.A0A371CKT6"/>
<keyword evidence="2" id="KW-1185">Reference proteome</keyword>
<dbReference type="EMBL" id="KZ857531">
    <property type="protein sequence ID" value="RDX40902.1"/>
    <property type="molecule type" value="Genomic_DNA"/>
</dbReference>
<name>A0A371CKT6_9APHY</name>
<accession>A0A371CKT6</accession>
<organism evidence="1 2">
    <name type="scientific">Lentinus brumalis</name>
    <dbReference type="NCBI Taxonomy" id="2498619"/>
    <lineage>
        <taxon>Eukaryota</taxon>
        <taxon>Fungi</taxon>
        <taxon>Dikarya</taxon>
        <taxon>Basidiomycota</taxon>
        <taxon>Agaricomycotina</taxon>
        <taxon>Agaricomycetes</taxon>
        <taxon>Polyporales</taxon>
        <taxon>Polyporaceae</taxon>
        <taxon>Lentinus</taxon>
    </lineage>
</organism>
<proteinExistence type="predicted"/>
<reference evidence="1 2" key="1">
    <citation type="journal article" date="2018" name="Biotechnol. Biofuels">
        <title>Integrative visual omics of the white-rot fungus Polyporus brumalis exposes the biotechnological potential of its oxidative enzymes for delignifying raw plant biomass.</title>
        <authorList>
            <person name="Miyauchi S."/>
            <person name="Rancon A."/>
            <person name="Drula E."/>
            <person name="Hage H."/>
            <person name="Chaduli D."/>
            <person name="Favel A."/>
            <person name="Grisel S."/>
            <person name="Henrissat B."/>
            <person name="Herpoel-Gimbert I."/>
            <person name="Ruiz-Duenas F.J."/>
            <person name="Chevret D."/>
            <person name="Hainaut M."/>
            <person name="Lin J."/>
            <person name="Wang M."/>
            <person name="Pangilinan J."/>
            <person name="Lipzen A."/>
            <person name="Lesage-Meessen L."/>
            <person name="Navarro D."/>
            <person name="Riley R."/>
            <person name="Grigoriev I.V."/>
            <person name="Zhou S."/>
            <person name="Raouche S."/>
            <person name="Rosso M.N."/>
        </authorList>
    </citation>
    <scope>NUCLEOTIDE SEQUENCE [LARGE SCALE GENOMIC DNA]</scope>
    <source>
        <strain evidence="1 2">BRFM 1820</strain>
    </source>
</reference>